<dbReference type="AlphaFoldDB" id="A0A3P9HUQ8"/>
<reference evidence="1" key="4">
    <citation type="submission" date="2025-09" db="UniProtKB">
        <authorList>
            <consortium name="Ensembl"/>
        </authorList>
    </citation>
    <scope>IDENTIFICATION</scope>
    <source>
        <strain evidence="1">HSOK</strain>
    </source>
</reference>
<protein>
    <submittedName>
        <fullName evidence="1">Uncharacterized protein</fullName>
    </submittedName>
</protein>
<evidence type="ECO:0000313" key="1">
    <source>
        <dbReference type="Ensembl" id="ENSORLP00015011507.1"/>
    </source>
</evidence>
<sequence>MFMDDNAPPHGVRIVTAGLLKVGDQLKQTLDDVCAHVHSRRPINHVHFNNACQ</sequence>
<reference key="1">
    <citation type="journal article" date="2007" name="Nature">
        <title>The medaka draft genome and insights into vertebrate genome evolution.</title>
        <authorList>
            <person name="Kasahara M."/>
            <person name="Naruse K."/>
            <person name="Sasaki S."/>
            <person name="Nakatani Y."/>
            <person name="Qu W."/>
            <person name="Ahsan B."/>
            <person name="Yamada T."/>
            <person name="Nagayasu Y."/>
            <person name="Doi K."/>
            <person name="Kasai Y."/>
            <person name="Jindo T."/>
            <person name="Kobayashi D."/>
            <person name="Shimada A."/>
            <person name="Toyoda A."/>
            <person name="Kuroki Y."/>
            <person name="Fujiyama A."/>
            <person name="Sasaki T."/>
            <person name="Shimizu A."/>
            <person name="Asakawa S."/>
            <person name="Shimizu N."/>
            <person name="Hashimoto S."/>
            <person name="Yang J."/>
            <person name="Lee Y."/>
            <person name="Matsushima K."/>
            <person name="Sugano S."/>
            <person name="Sakaizumi M."/>
            <person name="Narita T."/>
            <person name="Ohishi K."/>
            <person name="Haga S."/>
            <person name="Ohta F."/>
            <person name="Nomoto H."/>
            <person name="Nogata K."/>
            <person name="Morishita T."/>
            <person name="Endo T."/>
            <person name="Shin-I T."/>
            <person name="Takeda H."/>
            <person name="Morishita S."/>
            <person name="Kohara Y."/>
        </authorList>
    </citation>
    <scope>NUCLEOTIDE SEQUENCE [LARGE SCALE GENOMIC DNA]</scope>
    <source>
        <strain>Hd-rR</strain>
    </source>
</reference>
<organism evidence="1 2">
    <name type="scientific">Oryzias latipes</name>
    <name type="common">Japanese rice fish</name>
    <name type="synonym">Japanese killifish</name>
    <dbReference type="NCBI Taxonomy" id="8090"/>
    <lineage>
        <taxon>Eukaryota</taxon>
        <taxon>Metazoa</taxon>
        <taxon>Chordata</taxon>
        <taxon>Craniata</taxon>
        <taxon>Vertebrata</taxon>
        <taxon>Euteleostomi</taxon>
        <taxon>Actinopterygii</taxon>
        <taxon>Neopterygii</taxon>
        <taxon>Teleostei</taxon>
        <taxon>Neoteleostei</taxon>
        <taxon>Acanthomorphata</taxon>
        <taxon>Ovalentaria</taxon>
        <taxon>Atherinomorphae</taxon>
        <taxon>Beloniformes</taxon>
        <taxon>Adrianichthyidae</taxon>
        <taxon>Oryziinae</taxon>
        <taxon>Oryzias</taxon>
    </lineage>
</organism>
<dbReference type="Proteomes" id="UP000265200">
    <property type="component" value="Chromosome 11"/>
</dbReference>
<accession>A0A3P9HUQ8</accession>
<evidence type="ECO:0000313" key="2">
    <source>
        <dbReference type="Proteomes" id="UP000265200"/>
    </source>
</evidence>
<name>A0A3P9HUQ8_ORYLA</name>
<reference evidence="1" key="3">
    <citation type="submission" date="2025-08" db="UniProtKB">
        <authorList>
            <consortium name="Ensembl"/>
        </authorList>
    </citation>
    <scope>IDENTIFICATION</scope>
    <source>
        <strain evidence="1">HSOK</strain>
    </source>
</reference>
<reference evidence="1 2" key="2">
    <citation type="submission" date="2017-04" db="EMBL/GenBank/DDBJ databases">
        <title>CpG methylation of centromeres and impact of large insertions on vertebrate speciation.</title>
        <authorList>
            <person name="Ichikawa K."/>
            <person name="Yoshimura J."/>
            <person name="Morishita S."/>
        </authorList>
    </citation>
    <scope>NUCLEOTIDE SEQUENCE</scope>
    <source>
        <strain evidence="1 2">HSOK</strain>
    </source>
</reference>
<proteinExistence type="predicted"/>
<dbReference type="Ensembl" id="ENSORLT00015018365.1">
    <property type="protein sequence ID" value="ENSORLP00015011507.1"/>
    <property type="gene ID" value="ENSORLG00015012317.1"/>
</dbReference>